<sequence>MEEEGARNTVWRAAVMMLNMAGSVSPDSTASISSLLASCSLNSTGPSSRSHTSVTYKDRLYDSASKALEDYIQDYEEGLLSTETKAGKISSRARLNQPIKKRELQHQPSVSSRRRKPLTRDADLLSLTTDDLISFPSDGSLPLYRPYQSEHKHSGTRKTIYGPSFRKQKSSQTPPAYSKRHLHLMDRETYNDIAYGSHKERHNGEYSRHVAARGNKTMVLTPPGLRQKTLLPTKDYPRWLTSHKSELSVSGITSVPEAKYPVWLKNHGLLSNSDSELSLDRFKSNQDVLFSEINQRLHRAGTCSYNPTRVSYSDDEGFYKLKESKHAIGHPKTPLKSENFDLLLQKPEDGDNFKAEISSPLHYERSPQTEDFMEAERSWENIPYPVKSPVQVISKDSDLGIYSQSKSVEDTDGFLTKDHTACRTSVSTFSGGNHHGPVEALKHMLFNLQTFQHSFTQGKTTEQIEEIHKVSKEADEDLRPLDQEMFPVNKSLQKALHHLSRLKELVGDSSMKQYKEKKEES</sequence>
<proteinExistence type="predicted"/>
<dbReference type="PANTHER" id="PTHR35079">
    <property type="entry name" value="LUNG ADENOMA SUSCEPTIBILITY PROTEIN 2"/>
    <property type="match status" value="1"/>
</dbReference>
<feature type="region of interest" description="Disordered" evidence="1">
    <location>
        <begin position="86"/>
        <end position="118"/>
    </location>
</feature>
<reference evidence="3" key="1">
    <citation type="journal article" date="2016" name="Nature">
        <title>Genome evolution in the allotetraploid frog Xenopus laevis.</title>
        <authorList>
            <person name="Session A.M."/>
            <person name="Uno Y."/>
            <person name="Kwon T."/>
            <person name="Chapman J.A."/>
            <person name="Toyoda A."/>
            <person name="Takahashi S."/>
            <person name="Fukui A."/>
            <person name="Hikosaka A."/>
            <person name="Suzuki A."/>
            <person name="Kondo M."/>
            <person name="van Heeringen S.J."/>
            <person name="Quigley I."/>
            <person name="Heinz S."/>
            <person name="Ogino H."/>
            <person name="Ochi H."/>
            <person name="Hellsten U."/>
            <person name="Lyons J.B."/>
            <person name="Simakov O."/>
            <person name="Putnam N."/>
            <person name="Stites J."/>
            <person name="Kuroki Y."/>
            <person name="Tanaka T."/>
            <person name="Michiue T."/>
            <person name="Watanabe M."/>
            <person name="Bogdanovic O."/>
            <person name="Lister R."/>
            <person name="Georgiou G."/>
            <person name="Paranjpe S.S."/>
            <person name="van Kruijsbergen I."/>
            <person name="Shu S."/>
            <person name="Carlson J."/>
            <person name="Kinoshita T."/>
            <person name="Ohta Y."/>
            <person name="Mawaribuchi S."/>
            <person name="Jenkins J."/>
            <person name="Grimwood J."/>
            <person name="Schmutz J."/>
            <person name="Mitros T."/>
            <person name="Mozaffari S.V."/>
            <person name="Suzuki Y."/>
            <person name="Haramoto Y."/>
            <person name="Yamamoto T.S."/>
            <person name="Takagi C."/>
            <person name="Heald R."/>
            <person name="Miller K."/>
            <person name="Haudenschild C."/>
            <person name="Kitzman J."/>
            <person name="Nakayama T."/>
            <person name="Izutsu Y."/>
            <person name="Robert J."/>
            <person name="Fortriede J."/>
            <person name="Burns K."/>
            <person name="Lotay V."/>
            <person name="Karimi K."/>
            <person name="Yasuoka Y."/>
            <person name="Dichmann D.S."/>
            <person name="Flajnik M.F."/>
            <person name="Houston D.W."/>
            <person name="Shendure J."/>
            <person name="DuPasquier L."/>
            <person name="Vize P.D."/>
            <person name="Zorn A.M."/>
            <person name="Ito M."/>
            <person name="Marcotte E.M."/>
            <person name="Wallingford J.B."/>
            <person name="Ito Y."/>
            <person name="Asashima M."/>
            <person name="Ueno N."/>
            <person name="Matsuda Y."/>
            <person name="Veenstra G.J."/>
            <person name="Fujiyama A."/>
            <person name="Harland R.M."/>
            <person name="Taira M."/>
            <person name="Rokhsar D.S."/>
        </authorList>
    </citation>
    <scope>NUCLEOTIDE SEQUENCE [LARGE SCALE GENOMIC DNA]</scope>
    <source>
        <strain evidence="3">J</strain>
    </source>
</reference>
<name>A0A974DW01_XENLA</name>
<evidence type="ECO:0008006" key="4">
    <source>
        <dbReference type="Google" id="ProtNLM"/>
    </source>
</evidence>
<dbReference type="AlphaFoldDB" id="A0A974DW01"/>
<dbReference type="InterPro" id="IPR052679">
    <property type="entry name" value="Cell_Prolif_Regulator"/>
</dbReference>
<dbReference type="Proteomes" id="UP000694892">
    <property type="component" value="Chromosome 1S"/>
</dbReference>
<accession>A0A974DW01</accession>
<evidence type="ECO:0000313" key="3">
    <source>
        <dbReference type="Proteomes" id="UP000694892"/>
    </source>
</evidence>
<organism evidence="2 3">
    <name type="scientific">Xenopus laevis</name>
    <name type="common">African clawed frog</name>
    <dbReference type="NCBI Taxonomy" id="8355"/>
    <lineage>
        <taxon>Eukaryota</taxon>
        <taxon>Metazoa</taxon>
        <taxon>Chordata</taxon>
        <taxon>Craniata</taxon>
        <taxon>Vertebrata</taxon>
        <taxon>Euteleostomi</taxon>
        <taxon>Amphibia</taxon>
        <taxon>Batrachia</taxon>
        <taxon>Anura</taxon>
        <taxon>Pipoidea</taxon>
        <taxon>Pipidae</taxon>
        <taxon>Xenopodinae</taxon>
        <taxon>Xenopus</taxon>
        <taxon>Xenopus</taxon>
    </lineage>
</organism>
<evidence type="ECO:0000313" key="2">
    <source>
        <dbReference type="EMBL" id="OCT98842.1"/>
    </source>
</evidence>
<dbReference type="PANTHER" id="PTHR35079:SF1">
    <property type="entry name" value="LUNG ADENOMA SUSCEPTIBILITY PROTEIN 2"/>
    <property type="match status" value="1"/>
</dbReference>
<protein>
    <recommendedName>
        <fullName evidence="4">Lung adenoma susceptibility protein 2</fullName>
    </recommendedName>
</protein>
<gene>
    <name evidence="2" type="ORF">XELAEV_18011077mg</name>
</gene>
<feature type="region of interest" description="Disordered" evidence="1">
    <location>
        <begin position="144"/>
        <end position="183"/>
    </location>
</feature>
<dbReference type="OMA" id="HRTRKKN"/>
<dbReference type="EMBL" id="CM004467">
    <property type="protein sequence ID" value="OCT98842.1"/>
    <property type="molecule type" value="Genomic_DNA"/>
</dbReference>
<evidence type="ECO:0000256" key="1">
    <source>
        <dbReference type="SAM" id="MobiDB-lite"/>
    </source>
</evidence>